<name>A0A244CKV1_PSEDV</name>
<reference evidence="5 6" key="1">
    <citation type="submission" date="2017-02" db="EMBL/GenBank/DDBJ databases">
        <title>Pseudoalteromonas ulvae TC14 Genome.</title>
        <authorList>
            <person name="Molmeret M."/>
        </authorList>
    </citation>
    <scope>NUCLEOTIDE SEQUENCE [LARGE SCALE GENOMIC DNA]</scope>
    <source>
        <strain evidence="5">TC14</strain>
    </source>
</reference>
<dbReference type="Gene3D" id="3.40.50.2300">
    <property type="match status" value="1"/>
</dbReference>
<dbReference type="RefSeq" id="WP_086745855.1">
    <property type="nucleotide sequence ID" value="NZ_MWPV01000008.1"/>
</dbReference>
<keyword evidence="6" id="KW-1185">Reference proteome</keyword>
<gene>
    <name evidence="5" type="ORF">B1199_19695</name>
</gene>
<evidence type="ECO:0000256" key="1">
    <source>
        <dbReference type="ARBA" id="ARBA00023012"/>
    </source>
</evidence>
<dbReference type="GO" id="GO:0003677">
    <property type="term" value="F:DNA binding"/>
    <property type="evidence" value="ECO:0007669"/>
    <property type="project" value="InterPro"/>
</dbReference>
<dbReference type="AlphaFoldDB" id="A0A244CKV1"/>
<dbReference type="EMBL" id="MWPV01000008">
    <property type="protein sequence ID" value="OUL55932.1"/>
    <property type="molecule type" value="Genomic_DNA"/>
</dbReference>
<protein>
    <submittedName>
        <fullName evidence="5">LytTR family transcriptional regulator</fullName>
    </submittedName>
</protein>
<evidence type="ECO:0000259" key="3">
    <source>
        <dbReference type="PROSITE" id="PS50110"/>
    </source>
</evidence>
<proteinExistence type="predicted"/>
<dbReference type="InterPro" id="IPR011006">
    <property type="entry name" value="CheY-like_superfamily"/>
</dbReference>
<organism evidence="5 6">
    <name type="scientific">Pseudoalteromonas ulvae</name>
    <dbReference type="NCBI Taxonomy" id="107327"/>
    <lineage>
        <taxon>Bacteria</taxon>
        <taxon>Pseudomonadati</taxon>
        <taxon>Pseudomonadota</taxon>
        <taxon>Gammaproteobacteria</taxon>
        <taxon>Alteromonadales</taxon>
        <taxon>Pseudoalteromonadaceae</taxon>
        <taxon>Pseudoalteromonas</taxon>
    </lineage>
</organism>
<dbReference type="InterPro" id="IPR001789">
    <property type="entry name" value="Sig_transdc_resp-reg_receiver"/>
</dbReference>
<feature type="domain" description="HTH LytTR-type" evidence="4">
    <location>
        <begin position="150"/>
        <end position="254"/>
    </location>
</feature>
<dbReference type="GO" id="GO:0000156">
    <property type="term" value="F:phosphorelay response regulator activity"/>
    <property type="evidence" value="ECO:0007669"/>
    <property type="project" value="InterPro"/>
</dbReference>
<evidence type="ECO:0000313" key="5">
    <source>
        <dbReference type="EMBL" id="OUL55932.1"/>
    </source>
</evidence>
<dbReference type="InterPro" id="IPR007492">
    <property type="entry name" value="LytTR_DNA-bd_dom"/>
</dbReference>
<evidence type="ECO:0000259" key="4">
    <source>
        <dbReference type="PROSITE" id="PS50930"/>
    </source>
</evidence>
<dbReference type="PROSITE" id="PS50930">
    <property type="entry name" value="HTH_LYTTR"/>
    <property type="match status" value="1"/>
</dbReference>
<evidence type="ECO:0000313" key="6">
    <source>
        <dbReference type="Proteomes" id="UP000194841"/>
    </source>
</evidence>
<comment type="caution">
    <text evidence="5">The sequence shown here is derived from an EMBL/GenBank/DDBJ whole genome shotgun (WGS) entry which is preliminary data.</text>
</comment>
<dbReference type="SUPFAM" id="SSF52172">
    <property type="entry name" value="CheY-like"/>
    <property type="match status" value="1"/>
</dbReference>
<dbReference type="PANTHER" id="PTHR37299:SF1">
    <property type="entry name" value="STAGE 0 SPORULATION PROTEIN A HOMOLOG"/>
    <property type="match status" value="1"/>
</dbReference>
<dbReference type="PANTHER" id="PTHR37299">
    <property type="entry name" value="TRANSCRIPTIONAL REGULATOR-RELATED"/>
    <property type="match status" value="1"/>
</dbReference>
<sequence>MKKFSVVIAEPSESIRRQLQELLKSHPRFEALTLAFDLQEAKDICDSMQADVLFISKNMLQQSTLANTQANLPFHTLTVCMSDSIDYAAQAFEHDAIDYLVHPISPERFNKCISKLSARLGTFNLEPLQQMQGLIKTMQFATQAKKVDPLIIKESGRIRIVEHDSIMWVGGAGNYVELHLIDEDRPILYRETLTEMANKLADFGFVRIHRSIIVKKHFISELKPTENGDYLVTLKNGTPLNFSRRYKQTMSEIF</sequence>
<dbReference type="OrthoDB" id="5949075at2"/>
<dbReference type="InterPro" id="IPR046947">
    <property type="entry name" value="LytR-like"/>
</dbReference>
<dbReference type="Proteomes" id="UP000194841">
    <property type="component" value="Unassembled WGS sequence"/>
</dbReference>
<comment type="caution">
    <text evidence="2">Lacks conserved residue(s) required for the propagation of feature annotation.</text>
</comment>
<dbReference type="SMART" id="SM00850">
    <property type="entry name" value="LytTR"/>
    <property type="match status" value="1"/>
</dbReference>
<accession>A0A244CKV1</accession>
<evidence type="ECO:0000256" key="2">
    <source>
        <dbReference type="PROSITE-ProRule" id="PRU00169"/>
    </source>
</evidence>
<dbReference type="Pfam" id="PF04397">
    <property type="entry name" value="LytTR"/>
    <property type="match status" value="1"/>
</dbReference>
<keyword evidence="1" id="KW-0902">Two-component regulatory system</keyword>
<dbReference type="Gene3D" id="2.40.50.1020">
    <property type="entry name" value="LytTr DNA-binding domain"/>
    <property type="match status" value="1"/>
</dbReference>
<dbReference type="PROSITE" id="PS50110">
    <property type="entry name" value="RESPONSE_REGULATORY"/>
    <property type="match status" value="1"/>
</dbReference>
<feature type="domain" description="Response regulatory" evidence="3">
    <location>
        <begin position="5"/>
        <end position="117"/>
    </location>
</feature>